<dbReference type="AlphaFoldDB" id="A0AAJ7E2H0"/>
<evidence type="ECO:0000256" key="7">
    <source>
        <dbReference type="ARBA" id="ARBA00023163"/>
    </source>
</evidence>
<evidence type="ECO:0000256" key="2">
    <source>
        <dbReference type="ARBA" id="ARBA00005571"/>
    </source>
</evidence>
<keyword evidence="6" id="KW-0010">Activator</keyword>
<accession>A0AAJ7E2H0</accession>
<dbReference type="Pfam" id="PF11594">
    <property type="entry name" value="Med28"/>
    <property type="match status" value="1"/>
</dbReference>
<sequence length="276" mass="31465">MRSSFYNEVTINCIKFFKLFFSRMTTSTNGNGNLIDEFEEAFQQCLNLFTKDDGLENNSIGLTVDKDETKIEVDQITFRCIDLARQVEAFFLQKRFLLSALKPELVVKEDITDLKVELLRKEELIKRHYEKILIWQNLLAEMHGWVQPNDLYLGFTHSTQSIQNQGINNSNNSTVQQQILQHQHIQQQQQQMHLQQHQIQQLHQQQAQQTSGSSSINLQGTGVSVGAQSIFLNQGNVSTSRSSTFPVASVNSSSLQGPLAFLEKTTSNIGMPERRS</sequence>
<evidence type="ECO:0000256" key="3">
    <source>
        <dbReference type="ARBA" id="ARBA00019683"/>
    </source>
</evidence>
<dbReference type="PANTHER" id="PTHR13512">
    <property type="entry name" value="MEDIATOR COMPLEX SUBUNIT 28"/>
    <property type="match status" value="1"/>
</dbReference>
<evidence type="ECO:0000256" key="4">
    <source>
        <dbReference type="ARBA" id="ARBA00023015"/>
    </source>
</evidence>
<proteinExistence type="inferred from homology"/>
<evidence type="ECO:0000256" key="9">
    <source>
        <dbReference type="ARBA" id="ARBA00031964"/>
    </source>
</evidence>
<keyword evidence="4" id="KW-0805">Transcription regulation</keyword>
<dbReference type="KEGG" id="csol:105368159"/>
<keyword evidence="5" id="KW-0175">Coiled coil</keyword>
<evidence type="ECO:0000313" key="11">
    <source>
        <dbReference type="RefSeq" id="XP_011505403.1"/>
    </source>
</evidence>
<protein>
    <recommendedName>
        <fullName evidence="3">Mediator of RNA polymerase II transcription subunit 28</fullName>
    </recommendedName>
    <alternativeName>
        <fullName evidence="9">Mediator complex subunit 28</fullName>
    </alternativeName>
</protein>
<reference evidence="11" key="1">
    <citation type="submission" date="2025-08" db="UniProtKB">
        <authorList>
            <consortium name="RefSeq"/>
        </authorList>
    </citation>
    <scope>IDENTIFICATION</scope>
</reference>
<dbReference type="RefSeq" id="XP_011505403.1">
    <property type="nucleotide sequence ID" value="XM_011507101.1"/>
</dbReference>
<comment type="similarity">
    <text evidence="2">Belongs to the Mediator complex subunit 28 family.</text>
</comment>
<keyword evidence="8" id="KW-0539">Nucleus</keyword>
<dbReference type="GO" id="GO:0016592">
    <property type="term" value="C:mediator complex"/>
    <property type="evidence" value="ECO:0007669"/>
    <property type="project" value="TreeGrafter"/>
</dbReference>
<keyword evidence="7" id="KW-0804">Transcription</keyword>
<organism evidence="10 11">
    <name type="scientific">Ceratosolen solmsi marchali</name>
    <dbReference type="NCBI Taxonomy" id="326594"/>
    <lineage>
        <taxon>Eukaryota</taxon>
        <taxon>Metazoa</taxon>
        <taxon>Ecdysozoa</taxon>
        <taxon>Arthropoda</taxon>
        <taxon>Hexapoda</taxon>
        <taxon>Insecta</taxon>
        <taxon>Pterygota</taxon>
        <taxon>Neoptera</taxon>
        <taxon>Endopterygota</taxon>
        <taxon>Hymenoptera</taxon>
        <taxon>Apocrita</taxon>
        <taxon>Proctotrupomorpha</taxon>
        <taxon>Chalcidoidea</taxon>
        <taxon>Agaonidae</taxon>
        <taxon>Agaoninae</taxon>
        <taxon>Ceratosolen</taxon>
    </lineage>
</organism>
<keyword evidence="10" id="KW-1185">Reference proteome</keyword>
<evidence type="ECO:0000256" key="5">
    <source>
        <dbReference type="ARBA" id="ARBA00023054"/>
    </source>
</evidence>
<dbReference type="GeneID" id="105368159"/>
<comment type="subcellular location">
    <subcellularLocation>
        <location evidence="1">Nucleus</location>
    </subcellularLocation>
</comment>
<name>A0AAJ7E2H0_9HYME</name>
<dbReference type="CTD" id="80306"/>
<dbReference type="PANTHER" id="PTHR13512:SF2">
    <property type="entry name" value="MEDIATOR OF RNA POLYMERASE II TRANSCRIPTION SUBUNIT 28"/>
    <property type="match status" value="1"/>
</dbReference>
<evidence type="ECO:0000313" key="10">
    <source>
        <dbReference type="Proteomes" id="UP000695007"/>
    </source>
</evidence>
<evidence type="ECO:0000256" key="1">
    <source>
        <dbReference type="ARBA" id="ARBA00004123"/>
    </source>
</evidence>
<dbReference type="Proteomes" id="UP000695007">
    <property type="component" value="Unplaced"/>
</dbReference>
<evidence type="ECO:0000256" key="8">
    <source>
        <dbReference type="ARBA" id="ARBA00023242"/>
    </source>
</evidence>
<dbReference type="InterPro" id="IPR021640">
    <property type="entry name" value="Mediator_Med28"/>
</dbReference>
<gene>
    <name evidence="11" type="primary">LOC105368159</name>
</gene>
<evidence type="ECO:0000256" key="6">
    <source>
        <dbReference type="ARBA" id="ARBA00023159"/>
    </source>
</evidence>